<organism evidence="1 2">
    <name type="scientific">Populus alba</name>
    <name type="common">White poplar</name>
    <dbReference type="NCBI Taxonomy" id="43335"/>
    <lineage>
        <taxon>Eukaryota</taxon>
        <taxon>Viridiplantae</taxon>
        <taxon>Streptophyta</taxon>
        <taxon>Embryophyta</taxon>
        <taxon>Tracheophyta</taxon>
        <taxon>Spermatophyta</taxon>
        <taxon>Magnoliopsida</taxon>
        <taxon>eudicotyledons</taxon>
        <taxon>Gunneridae</taxon>
        <taxon>Pentapetalae</taxon>
        <taxon>rosids</taxon>
        <taxon>fabids</taxon>
        <taxon>Malpighiales</taxon>
        <taxon>Salicaceae</taxon>
        <taxon>Saliceae</taxon>
        <taxon>Populus</taxon>
    </lineage>
</organism>
<dbReference type="EMBL" id="RCHU02000010">
    <property type="protein sequence ID" value="KAL3579178.1"/>
    <property type="molecule type" value="Genomic_DNA"/>
</dbReference>
<dbReference type="Proteomes" id="UP000309997">
    <property type="component" value="Unassembled WGS sequence"/>
</dbReference>
<reference evidence="1 2" key="1">
    <citation type="journal article" date="2024" name="Plant Biotechnol. J.">
        <title>Genome and CRISPR/Cas9 system of a widespread forest tree (Populus alba) in the world.</title>
        <authorList>
            <person name="Liu Y.J."/>
            <person name="Jiang P.F."/>
            <person name="Han X.M."/>
            <person name="Li X.Y."/>
            <person name="Wang H.M."/>
            <person name="Wang Y.J."/>
            <person name="Wang X.X."/>
            <person name="Zeng Q.Y."/>
        </authorList>
    </citation>
    <scope>NUCLEOTIDE SEQUENCE [LARGE SCALE GENOMIC DNA]</scope>
    <source>
        <strain evidence="2">cv. PAL-ZL1</strain>
    </source>
</reference>
<proteinExistence type="predicted"/>
<evidence type="ECO:0000313" key="2">
    <source>
        <dbReference type="Proteomes" id="UP000309997"/>
    </source>
</evidence>
<evidence type="ECO:0000313" key="1">
    <source>
        <dbReference type="EMBL" id="KAL3579178.1"/>
    </source>
</evidence>
<gene>
    <name evidence="1" type="ORF">D5086_020682</name>
</gene>
<name>A0ACC4BKQ1_POPAL</name>
<accession>A0ACC4BKQ1</accession>
<sequence length="67" mass="7637">MPAVVPRNLKRLRSEKLVRAWHRCDTWDSWSVGYVQLYGGGSAKPRQGNANGKLSASVQKKQVKERR</sequence>
<comment type="caution">
    <text evidence="1">The sequence shown here is derived from an EMBL/GenBank/DDBJ whole genome shotgun (WGS) entry which is preliminary data.</text>
</comment>
<protein>
    <submittedName>
        <fullName evidence="1">Uncharacterized protein</fullName>
    </submittedName>
</protein>
<keyword evidence="2" id="KW-1185">Reference proteome</keyword>